<gene>
    <name evidence="1" type="ORF">MUN79_13145</name>
</gene>
<evidence type="ECO:0000313" key="1">
    <source>
        <dbReference type="EMBL" id="UOQ74731.1"/>
    </source>
</evidence>
<dbReference type="EMBL" id="CP095046">
    <property type="protein sequence ID" value="UOQ74731.1"/>
    <property type="molecule type" value="Genomic_DNA"/>
</dbReference>
<reference evidence="1" key="1">
    <citation type="submission" date="2022-04" db="EMBL/GenBank/DDBJ databases">
        <title>Hymenobacter sp. isolated from the air.</title>
        <authorList>
            <person name="Won M."/>
            <person name="Lee C.-M."/>
            <person name="Woen H.-Y."/>
            <person name="Kwon S.-W."/>
        </authorList>
    </citation>
    <scope>NUCLEOTIDE SEQUENCE</scope>
    <source>
        <strain evidence="1">5116S-3</strain>
    </source>
</reference>
<dbReference type="Proteomes" id="UP000831796">
    <property type="component" value="Chromosome"/>
</dbReference>
<dbReference type="AlphaFoldDB" id="A0A8T9QE91"/>
<protein>
    <submittedName>
        <fullName evidence="1">Uncharacterized protein</fullName>
    </submittedName>
</protein>
<accession>A0A8T9QE91</accession>
<dbReference type="RefSeq" id="WP_244678068.1">
    <property type="nucleotide sequence ID" value="NZ_CP095046.1"/>
</dbReference>
<organism evidence="1 2">
    <name type="scientific">Hymenobacter cellulosilyticus</name>
    <dbReference type="NCBI Taxonomy" id="2932248"/>
    <lineage>
        <taxon>Bacteria</taxon>
        <taxon>Pseudomonadati</taxon>
        <taxon>Bacteroidota</taxon>
        <taxon>Cytophagia</taxon>
        <taxon>Cytophagales</taxon>
        <taxon>Hymenobacteraceae</taxon>
        <taxon>Hymenobacter</taxon>
    </lineage>
</organism>
<keyword evidence="2" id="KW-1185">Reference proteome</keyword>
<name>A0A8T9QE91_9BACT</name>
<sequence length="141" mass="15849">MLVDLGKCKMVKCAYVVLLVLLTSSYSFGQVPVRQEQEVRRAWKLLLAQMQTGTLAATKELMTDAAFASLTQGVKATEYAEALRRFSRQNKQEPVTVQVISPTEAIVEVGQLDVEAGFYLSEFDFEYQAGKWLLVAFYPNK</sequence>
<dbReference type="KEGG" id="hcu:MUN79_13145"/>
<proteinExistence type="predicted"/>
<evidence type="ECO:0000313" key="2">
    <source>
        <dbReference type="Proteomes" id="UP000831796"/>
    </source>
</evidence>